<keyword evidence="5" id="KW-0460">Magnesium</keyword>
<protein>
    <submittedName>
        <fullName evidence="7">Uncharacterized protein</fullName>
    </submittedName>
</protein>
<gene>
    <name evidence="7" type="ORF">HFQ381_LOCUS18917</name>
    <name evidence="9" type="ORF">QYT958_LOCUS18106</name>
    <name evidence="10" type="ORF">TOA249_LOCUS18835</name>
    <name evidence="8" type="ORF">TSG867_LOCUS20030</name>
    <name evidence="6" type="ORF">UJA718_LOCUS16450</name>
</gene>
<dbReference type="PANTHER" id="PTHR11711">
    <property type="entry name" value="ADP RIBOSYLATION FACTOR-RELATED"/>
    <property type="match status" value="1"/>
</dbReference>
<dbReference type="Proteomes" id="UP000663851">
    <property type="component" value="Unassembled WGS sequence"/>
</dbReference>
<evidence type="ECO:0000313" key="9">
    <source>
        <dbReference type="EMBL" id="CAF4706646.1"/>
    </source>
</evidence>
<dbReference type="EMBL" id="CAJOBQ010001441">
    <property type="protein sequence ID" value="CAF4487423.1"/>
    <property type="molecule type" value="Genomic_DNA"/>
</dbReference>
<dbReference type="Pfam" id="PF00025">
    <property type="entry name" value="Arf"/>
    <property type="match status" value="2"/>
</dbReference>
<dbReference type="Proteomes" id="UP000663848">
    <property type="component" value="Unassembled WGS sequence"/>
</dbReference>
<feature type="binding site" evidence="4">
    <location>
        <begin position="147"/>
        <end position="150"/>
    </location>
    <ligand>
        <name>GTP</name>
        <dbReference type="ChEBI" id="CHEBI:37565"/>
    </ligand>
</feature>
<evidence type="ECO:0000313" key="11">
    <source>
        <dbReference type="Proteomes" id="UP000663851"/>
    </source>
</evidence>
<evidence type="ECO:0000256" key="2">
    <source>
        <dbReference type="ARBA" id="ARBA00022741"/>
    </source>
</evidence>
<accession>A0A820N6T6</accession>
<evidence type="ECO:0000256" key="1">
    <source>
        <dbReference type="ARBA" id="ARBA00010290"/>
    </source>
</evidence>
<dbReference type="PRINTS" id="PR00449">
    <property type="entry name" value="RASTRNSFRMNG"/>
</dbReference>
<dbReference type="NCBIfam" id="TIGR00231">
    <property type="entry name" value="small_GTP"/>
    <property type="match status" value="1"/>
</dbReference>
<dbReference type="Proteomes" id="UP000663862">
    <property type="component" value="Unassembled WGS sequence"/>
</dbReference>
<feature type="binding site" evidence="5">
    <location>
        <position position="31"/>
    </location>
    <ligand>
        <name>Mg(2+)</name>
        <dbReference type="ChEBI" id="CHEBI:18420"/>
    </ligand>
</feature>
<dbReference type="SUPFAM" id="SSF52540">
    <property type="entry name" value="P-loop containing nucleoside triphosphate hydrolases"/>
    <property type="match status" value="1"/>
</dbReference>
<evidence type="ECO:0000256" key="5">
    <source>
        <dbReference type="PIRSR" id="PIRSR606689-2"/>
    </source>
</evidence>
<dbReference type="EMBL" id="CAJOBP010002553">
    <property type="protein sequence ID" value="CAF4361180.1"/>
    <property type="molecule type" value="Genomic_DNA"/>
</dbReference>
<evidence type="ECO:0000313" key="8">
    <source>
        <dbReference type="EMBL" id="CAF4487423.1"/>
    </source>
</evidence>
<dbReference type="EMBL" id="CAJOBO010001493">
    <property type="protein sequence ID" value="CAF4383660.1"/>
    <property type="molecule type" value="Genomic_DNA"/>
</dbReference>
<proteinExistence type="inferred from homology"/>
<dbReference type="Gene3D" id="3.40.50.300">
    <property type="entry name" value="P-loop containing nucleotide triphosphate hydrolases"/>
    <property type="match status" value="1"/>
</dbReference>
<feature type="binding site" evidence="4">
    <location>
        <position position="91"/>
    </location>
    <ligand>
        <name>GTP</name>
        <dbReference type="ChEBI" id="CHEBI:37565"/>
    </ligand>
</feature>
<dbReference type="GO" id="GO:0046872">
    <property type="term" value="F:metal ion binding"/>
    <property type="evidence" value="ECO:0007669"/>
    <property type="project" value="UniProtKB-KW"/>
</dbReference>
<dbReference type="PROSITE" id="PS51419">
    <property type="entry name" value="RAB"/>
    <property type="match status" value="1"/>
</dbReference>
<dbReference type="InterPro" id="IPR024156">
    <property type="entry name" value="Small_GTPase_ARF"/>
</dbReference>
<dbReference type="EMBL" id="CAJOBS010001432">
    <property type="protein sequence ID" value="CAF4729945.1"/>
    <property type="molecule type" value="Genomic_DNA"/>
</dbReference>
<dbReference type="GO" id="GO:0003924">
    <property type="term" value="F:GTPase activity"/>
    <property type="evidence" value="ECO:0007669"/>
    <property type="project" value="InterPro"/>
</dbReference>
<name>A0A820N6T6_9BILA</name>
<keyword evidence="2 4" id="KW-0547">Nucleotide-binding</keyword>
<dbReference type="GO" id="GO:0030010">
    <property type="term" value="P:establishment of cell polarity"/>
    <property type="evidence" value="ECO:0007669"/>
    <property type="project" value="UniProtKB-ARBA"/>
</dbReference>
<feature type="binding site" evidence="4">
    <location>
        <begin position="24"/>
        <end position="31"/>
    </location>
    <ligand>
        <name>GTP</name>
        <dbReference type="ChEBI" id="CHEBI:37565"/>
    </ligand>
</feature>
<evidence type="ECO:0000256" key="3">
    <source>
        <dbReference type="ARBA" id="ARBA00023134"/>
    </source>
</evidence>
<organism evidence="7 11">
    <name type="scientific">Rotaria socialis</name>
    <dbReference type="NCBI Taxonomy" id="392032"/>
    <lineage>
        <taxon>Eukaryota</taxon>
        <taxon>Metazoa</taxon>
        <taxon>Spiralia</taxon>
        <taxon>Gnathifera</taxon>
        <taxon>Rotifera</taxon>
        <taxon>Eurotatoria</taxon>
        <taxon>Bdelloidea</taxon>
        <taxon>Philodinida</taxon>
        <taxon>Philodinidae</taxon>
        <taxon>Rotaria</taxon>
    </lineage>
</organism>
<evidence type="ECO:0000256" key="4">
    <source>
        <dbReference type="PIRSR" id="PIRSR606689-1"/>
    </source>
</evidence>
<dbReference type="SMART" id="SM00177">
    <property type="entry name" value="ARF"/>
    <property type="match status" value="1"/>
</dbReference>
<reference evidence="7" key="1">
    <citation type="submission" date="2021-02" db="EMBL/GenBank/DDBJ databases">
        <authorList>
            <person name="Nowell W R."/>
        </authorList>
    </citation>
    <scope>NUCLEOTIDE SEQUENCE</scope>
</reference>
<dbReference type="CDD" id="cd00878">
    <property type="entry name" value="Arf_Arl"/>
    <property type="match status" value="1"/>
</dbReference>
<sequence length="210" mass="23657">MGKVVSKIMKKLSADGPKRILMLGLDNAGKTTILYRMKRAEDFNTVPTIGMFLLSSKLNDCASSFFDEKGFNVETISPCRGVSLTVWDVGGQDHLRTLWHHYFDNVDGLVFVIDSTDRHRLSLSKAELKGIYQHESMKNVPLIIIANKQDSKEALSAEVLAEKLDLIHWPNESYFIIPCCALTGDGLTGAFKCLARMIRKRNKNHRLETI</sequence>
<dbReference type="SMART" id="SM00175">
    <property type="entry name" value="RAB"/>
    <property type="match status" value="1"/>
</dbReference>
<evidence type="ECO:0000313" key="7">
    <source>
        <dbReference type="EMBL" id="CAF4383660.1"/>
    </source>
</evidence>
<dbReference type="InterPro" id="IPR005225">
    <property type="entry name" value="Small_GTP-bd"/>
</dbReference>
<comment type="similarity">
    <text evidence="1">Belongs to the small GTPase superfamily. Arf family.</text>
</comment>
<evidence type="ECO:0000313" key="6">
    <source>
        <dbReference type="EMBL" id="CAF4361180.1"/>
    </source>
</evidence>
<dbReference type="GO" id="GO:0005525">
    <property type="term" value="F:GTP binding"/>
    <property type="evidence" value="ECO:0007669"/>
    <property type="project" value="UniProtKB-KW"/>
</dbReference>
<comment type="caution">
    <text evidence="7">The sequence shown here is derived from an EMBL/GenBank/DDBJ whole genome shotgun (WGS) entry which is preliminary data.</text>
</comment>
<evidence type="ECO:0000313" key="12">
    <source>
        <dbReference type="Proteomes" id="UP000663873"/>
    </source>
</evidence>
<dbReference type="Proteomes" id="UP000663838">
    <property type="component" value="Unassembled WGS sequence"/>
</dbReference>
<evidence type="ECO:0000313" key="10">
    <source>
        <dbReference type="EMBL" id="CAF4729945.1"/>
    </source>
</evidence>
<dbReference type="InterPro" id="IPR027417">
    <property type="entry name" value="P-loop_NTPase"/>
</dbReference>
<dbReference type="AlphaFoldDB" id="A0A820N6T6"/>
<dbReference type="InterPro" id="IPR006689">
    <property type="entry name" value="Small_GTPase_ARF/SAR"/>
</dbReference>
<dbReference type="EMBL" id="CAJOBR010002827">
    <property type="protein sequence ID" value="CAF4706646.1"/>
    <property type="molecule type" value="Genomic_DNA"/>
</dbReference>
<dbReference type="FunFam" id="3.40.50.300:FF:000412">
    <property type="entry name" value="ADP-ribosylation factor 1"/>
    <property type="match status" value="1"/>
</dbReference>
<dbReference type="SMART" id="SM00178">
    <property type="entry name" value="SAR"/>
    <property type="match status" value="1"/>
</dbReference>
<dbReference type="Proteomes" id="UP000663873">
    <property type="component" value="Unassembled WGS sequence"/>
</dbReference>
<keyword evidence="5" id="KW-0479">Metal-binding</keyword>
<keyword evidence="3 4" id="KW-0342">GTP-binding</keyword>
<keyword evidence="12" id="KW-1185">Reference proteome</keyword>
<dbReference type="PROSITE" id="PS51417">
    <property type="entry name" value="ARF"/>
    <property type="match status" value="1"/>
</dbReference>